<dbReference type="InterPro" id="IPR011009">
    <property type="entry name" value="Kinase-like_dom_sf"/>
</dbReference>
<evidence type="ECO:0000259" key="2">
    <source>
        <dbReference type="Pfam" id="PF01636"/>
    </source>
</evidence>
<accession>S3C1J4</accession>
<proteinExistence type="predicted"/>
<dbReference type="SUPFAM" id="SSF56112">
    <property type="entry name" value="Protein kinase-like (PK-like)"/>
    <property type="match status" value="1"/>
</dbReference>
<dbReference type="Pfam" id="PF01636">
    <property type="entry name" value="APH"/>
    <property type="match status" value="1"/>
</dbReference>
<dbReference type="VEuPathDB" id="FungiDB:F503_08065"/>
<dbReference type="eggNOG" id="ENOG502RR8K">
    <property type="taxonomic scope" value="Eukaryota"/>
</dbReference>
<dbReference type="InterPro" id="IPR002575">
    <property type="entry name" value="Aminoglycoside_PTrfase"/>
</dbReference>
<keyword evidence="3" id="KW-0808">Transferase</keyword>
<dbReference type="GO" id="GO:0016740">
    <property type="term" value="F:transferase activity"/>
    <property type="evidence" value="ECO:0007669"/>
    <property type="project" value="UniProtKB-KW"/>
</dbReference>
<feature type="domain" description="Aminoglycoside phosphotransferase" evidence="2">
    <location>
        <begin position="606"/>
        <end position="713"/>
    </location>
</feature>
<name>S3C1J4_OPHP1</name>
<evidence type="ECO:0000313" key="3">
    <source>
        <dbReference type="EMBL" id="EPE07414.1"/>
    </source>
</evidence>
<dbReference type="Proteomes" id="UP000016923">
    <property type="component" value="Unassembled WGS sequence"/>
</dbReference>
<dbReference type="Gene3D" id="1.10.510.10">
    <property type="entry name" value="Transferase(Phosphotransferase) domain 1"/>
    <property type="match status" value="1"/>
</dbReference>
<organism evidence="3 4">
    <name type="scientific">Ophiostoma piceae (strain UAMH 11346)</name>
    <name type="common">Sap stain fungus</name>
    <dbReference type="NCBI Taxonomy" id="1262450"/>
    <lineage>
        <taxon>Eukaryota</taxon>
        <taxon>Fungi</taxon>
        <taxon>Dikarya</taxon>
        <taxon>Ascomycota</taxon>
        <taxon>Pezizomycotina</taxon>
        <taxon>Sordariomycetes</taxon>
        <taxon>Sordariomycetidae</taxon>
        <taxon>Ophiostomatales</taxon>
        <taxon>Ophiostomataceae</taxon>
        <taxon>Ophiostoma</taxon>
    </lineage>
</organism>
<protein>
    <submittedName>
        <fullName evidence="3">Phosphotransferase-like protein</fullName>
    </submittedName>
</protein>
<evidence type="ECO:0000256" key="1">
    <source>
        <dbReference type="SAM" id="MobiDB-lite"/>
    </source>
</evidence>
<dbReference type="PANTHER" id="PTHR37171">
    <property type="entry name" value="SERINE/THREONINE-PROTEIN KINASE YRZF-RELATED"/>
    <property type="match status" value="1"/>
</dbReference>
<feature type="region of interest" description="Disordered" evidence="1">
    <location>
        <begin position="179"/>
        <end position="247"/>
    </location>
</feature>
<dbReference type="OMA" id="DCECLDR"/>
<reference evidence="3 4" key="1">
    <citation type="journal article" date="2013" name="BMC Genomics">
        <title>The genome and transcriptome of the pine saprophyte Ophiostoma piceae, and a comparison with the bark beetle-associated pine pathogen Grosmannia clavigera.</title>
        <authorList>
            <person name="Haridas S."/>
            <person name="Wang Y."/>
            <person name="Lim L."/>
            <person name="Massoumi Alamouti S."/>
            <person name="Jackman S."/>
            <person name="Docking R."/>
            <person name="Robertson G."/>
            <person name="Birol I."/>
            <person name="Bohlmann J."/>
            <person name="Breuil C."/>
        </authorList>
    </citation>
    <scope>NUCLEOTIDE SEQUENCE [LARGE SCALE GENOMIC DNA]</scope>
    <source>
        <strain evidence="3 4">UAMH 11346</strain>
    </source>
</reference>
<dbReference type="EMBL" id="KE148151">
    <property type="protein sequence ID" value="EPE07414.1"/>
    <property type="molecule type" value="Genomic_DNA"/>
</dbReference>
<gene>
    <name evidence="3" type="ORF">F503_08065</name>
</gene>
<feature type="region of interest" description="Disordered" evidence="1">
    <location>
        <begin position="320"/>
        <end position="350"/>
    </location>
</feature>
<dbReference type="PANTHER" id="PTHR37171:SF1">
    <property type="entry name" value="SERINE_THREONINE-PROTEIN KINASE YRZF-RELATED"/>
    <property type="match status" value="1"/>
</dbReference>
<feature type="compositionally biased region" description="Low complexity" evidence="1">
    <location>
        <begin position="206"/>
        <end position="225"/>
    </location>
</feature>
<dbReference type="STRING" id="1262450.S3C1J4"/>
<sequence length="746" mass="82371">MERDPQEIIREWQIKFEESERGRLEERRGRLKEQRGRIAVEDIVKKTAFIPFLSHCYRLLFQPVSVQKVTGLRSSGGLTDINARYYPRELRPWTAFPSLHNDTFAELHALFADEELFPSQVVIEQIQRDLSPSPLADEEDLRPFELAAIELRAKDVISKYLLKQPQDVTRVIFRSNPYSLRKHQAMSTSPDRSPAQSPRRGRSRSRNQGSRASSPAGRPASKRPATSPPPGSPDRGSSKRSTSRRIVPDRWCIAQNAANVRRPLFTVEYKAAHKAMPEMLMKVLDGRPSDVTLFPDAAEAARLRKEKSERSKLADTVLAENVHSETAGAAAETTESTEKARSPSPSSNTARNRTAQILIQAFHYMVDSGLAYSYVSTGESLILLYVDHAHDPSVLYYHLSVPKQEIRLPALQEESEDPATALLQTVAMARQTPIALVLTLILLALQQTPLSFEAKRRAQERLKAFPDPYNNTADEAGLEQAVSGVPAGQEGDGSSSGGGDMVVTTALPPRQSYCTQQCLRGLRLGLALDGACPNVALHRGAGSANSHTLTPSGLLSAVVEQLAANLDSGCCALDGHGKFGAIGALFKVSLFPLGYTFVAKGVQDSDRECLDWEERAYQRLATLQGRVVPVCLGLVDLRRAYVLTGGARVSRLMLLSYAGETPQPDQVDEEDMWQLEDLLRQHGVEHGDMRLANVLWNAEQQRPMVVDFDRATIFAKRKRSSNGVPDEEDGSGKRKGANEQPATAVI</sequence>
<dbReference type="AlphaFoldDB" id="S3C1J4"/>
<feature type="compositionally biased region" description="Low complexity" evidence="1">
    <location>
        <begin position="324"/>
        <end position="334"/>
    </location>
</feature>
<keyword evidence="4" id="KW-1185">Reference proteome</keyword>
<dbReference type="InterPro" id="IPR052396">
    <property type="entry name" value="Meiotic_Drive_Suppr_Kinase"/>
</dbReference>
<dbReference type="OrthoDB" id="411394at2759"/>
<dbReference type="HOGENOM" id="CLU_010672_2_0_1"/>
<evidence type="ECO:0000313" key="4">
    <source>
        <dbReference type="Proteomes" id="UP000016923"/>
    </source>
</evidence>
<feature type="region of interest" description="Disordered" evidence="1">
    <location>
        <begin position="717"/>
        <end position="746"/>
    </location>
</feature>